<evidence type="ECO:0000256" key="1">
    <source>
        <dbReference type="ARBA" id="ARBA00011076"/>
    </source>
</evidence>
<feature type="binding site" evidence="7">
    <location>
        <position position="169"/>
    </location>
    <ligand>
        <name>substrate</name>
    </ligand>
</feature>
<dbReference type="PANTHER" id="PTHR12544:SF29">
    <property type="entry name" value="GLUTAMINASE"/>
    <property type="match status" value="1"/>
</dbReference>
<evidence type="ECO:0000256" key="3">
    <source>
        <dbReference type="ARBA" id="ARBA00012918"/>
    </source>
</evidence>
<keyword evidence="7" id="KW-0007">Acetylation</keyword>
<dbReference type="InterPro" id="IPR015868">
    <property type="entry name" value="Glutaminase"/>
</dbReference>
<keyword evidence="4 7" id="KW-0378">Hydrolase</keyword>
<comment type="similarity">
    <text evidence="1 7">Belongs to the glutaminase family.</text>
</comment>
<reference evidence="8 9" key="1">
    <citation type="submission" date="2018-10" db="EMBL/GenBank/DDBJ databases">
        <title>Sequencing the genomes of 1000 actinobacteria strains.</title>
        <authorList>
            <person name="Klenk H.-P."/>
        </authorList>
    </citation>
    <scope>NUCLEOTIDE SEQUENCE [LARGE SCALE GENOMIC DNA]</scope>
    <source>
        <strain evidence="8 9">DSM 43911</strain>
    </source>
</reference>
<name>A0A495WYQ7_9PSEU</name>
<proteinExistence type="inferred from homology"/>
<feature type="binding site" evidence="7">
    <location>
        <position position="75"/>
    </location>
    <ligand>
        <name>substrate</name>
    </ligand>
</feature>
<dbReference type="Pfam" id="PF04960">
    <property type="entry name" value="Glutaminase"/>
    <property type="match status" value="1"/>
</dbReference>
<sequence length="315" mass="33022">MTVEGLPTTEARRLLPVLREIADEVGPGAGRQGRVADYIPALSGVDPAAFGFAVAGVDGEVLGVDGWRTPFSIQSVSKVFSLALALAGGGESLWARVGREPSGNPFNSLVQLEHEDGIPRNPFINAGALVVTDRLLTLTGDARGAVLDLLRAESGNPDIDFDPDVARSEAARGDRNAALAHFMAGYGNLENPVAHVLEHYFWQCSIAMSCRDLAAAGLFLARHGLRGDGSRLLDRSAAKRINSIMLTCGAYDAAGEFAYRVGLPGKSGVGGGILAVVPGRCTLCVWSPALDRHGNSVAGVDALDRFTTLTGLSVF</sequence>
<dbReference type="GO" id="GO:0006537">
    <property type="term" value="P:glutamate biosynthetic process"/>
    <property type="evidence" value="ECO:0007669"/>
    <property type="project" value="TreeGrafter"/>
</dbReference>
<dbReference type="GO" id="GO:0004359">
    <property type="term" value="F:glutaminase activity"/>
    <property type="evidence" value="ECO:0007669"/>
    <property type="project" value="UniProtKB-UniRule"/>
</dbReference>
<dbReference type="Proteomes" id="UP000272729">
    <property type="component" value="Unassembled WGS sequence"/>
</dbReference>
<evidence type="ECO:0000256" key="5">
    <source>
        <dbReference type="ARBA" id="ARBA00049534"/>
    </source>
</evidence>
<dbReference type="AlphaFoldDB" id="A0A495WYQ7"/>
<dbReference type="HAMAP" id="MF_00313">
    <property type="entry name" value="Glutaminase"/>
    <property type="match status" value="1"/>
</dbReference>
<gene>
    <name evidence="7" type="primary">glsA</name>
    <name evidence="8" type="ORF">DFJ66_0016</name>
</gene>
<evidence type="ECO:0000313" key="8">
    <source>
        <dbReference type="EMBL" id="RKT66852.1"/>
    </source>
</evidence>
<evidence type="ECO:0000256" key="6">
    <source>
        <dbReference type="ARBA" id="ARBA00070405"/>
    </source>
</evidence>
<comment type="catalytic activity">
    <reaction evidence="5 7">
        <text>L-glutamine + H2O = L-glutamate + NH4(+)</text>
        <dbReference type="Rhea" id="RHEA:15889"/>
        <dbReference type="ChEBI" id="CHEBI:15377"/>
        <dbReference type="ChEBI" id="CHEBI:28938"/>
        <dbReference type="ChEBI" id="CHEBI:29985"/>
        <dbReference type="ChEBI" id="CHEBI:58359"/>
        <dbReference type="EC" id="3.5.1.2"/>
    </reaction>
</comment>
<feature type="binding site" evidence="7">
    <location>
        <position position="200"/>
    </location>
    <ligand>
        <name>substrate</name>
    </ligand>
</feature>
<evidence type="ECO:0000256" key="7">
    <source>
        <dbReference type="HAMAP-Rule" id="MF_00313"/>
    </source>
</evidence>
<feature type="binding site" evidence="7">
    <location>
        <position position="269"/>
    </location>
    <ligand>
        <name>substrate</name>
    </ligand>
</feature>
<feature type="binding site" evidence="7">
    <location>
        <position position="176"/>
    </location>
    <ligand>
        <name>substrate</name>
    </ligand>
</feature>
<keyword evidence="9" id="KW-1185">Reference proteome</keyword>
<dbReference type="SUPFAM" id="SSF56601">
    <property type="entry name" value="beta-lactamase/transpeptidase-like"/>
    <property type="match status" value="1"/>
</dbReference>
<evidence type="ECO:0000256" key="4">
    <source>
        <dbReference type="ARBA" id="ARBA00022801"/>
    </source>
</evidence>
<dbReference type="PANTHER" id="PTHR12544">
    <property type="entry name" value="GLUTAMINASE"/>
    <property type="match status" value="1"/>
</dbReference>
<protein>
    <recommendedName>
        <fullName evidence="6 7">Glutaminase</fullName>
        <ecNumber evidence="3 7">3.5.1.2</ecNumber>
    </recommendedName>
</protein>
<dbReference type="OrthoDB" id="9788822at2"/>
<feature type="binding site" evidence="7">
    <location>
        <position position="251"/>
    </location>
    <ligand>
        <name>substrate</name>
    </ligand>
</feature>
<dbReference type="NCBIfam" id="NF002133">
    <property type="entry name" value="PRK00971.1-2"/>
    <property type="match status" value="1"/>
</dbReference>
<dbReference type="EC" id="3.5.1.2" evidence="3 7"/>
<feature type="binding site" evidence="7">
    <location>
        <position position="125"/>
    </location>
    <ligand>
        <name>substrate</name>
    </ligand>
</feature>
<comment type="subunit">
    <text evidence="2 7">Homotetramer.</text>
</comment>
<dbReference type="Gene3D" id="3.40.710.10">
    <property type="entry name" value="DD-peptidase/beta-lactamase superfamily"/>
    <property type="match status" value="1"/>
</dbReference>
<dbReference type="InterPro" id="IPR012338">
    <property type="entry name" value="Beta-lactam/transpept-like"/>
</dbReference>
<dbReference type="GO" id="GO:0006543">
    <property type="term" value="P:L-glutamine catabolic process"/>
    <property type="evidence" value="ECO:0007669"/>
    <property type="project" value="TreeGrafter"/>
</dbReference>
<evidence type="ECO:0000313" key="9">
    <source>
        <dbReference type="Proteomes" id="UP000272729"/>
    </source>
</evidence>
<evidence type="ECO:0000256" key="2">
    <source>
        <dbReference type="ARBA" id="ARBA00011881"/>
    </source>
</evidence>
<dbReference type="EMBL" id="RBXR01000001">
    <property type="protein sequence ID" value="RKT66852.1"/>
    <property type="molecule type" value="Genomic_DNA"/>
</dbReference>
<organism evidence="8 9">
    <name type="scientific">Saccharothrix variisporea</name>
    <dbReference type="NCBI Taxonomy" id="543527"/>
    <lineage>
        <taxon>Bacteria</taxon>
        <taxon>Bacillati</taxon>
        <taxon>Actinomycetota</taxon>
        <taxon>Actinomycetes</taxon>
        <taxon>Pseudonocardiales</taxon>
        <taxon>Pseudonocardiaceae</taxon>
        <taxon>Saccharothrix</taxon>
    </lineage>
</organism>
<dbReference type="NCBIfam" id="TIGR03814">
    <property type="entry name" value="Gln_ase"/>
    <property type="match status" value="1"/>
</dbReference>
<comment type="caution">
    <text evidence="8">The sequence shown here is derived from an EMBL/GenBank/DDBJ whole genome shotgun (WGS) entry which is preliminary data.</text>
</comment>
<dbReference type="FunFam" id="3.40.710.10:FF:000005">
    <property type="entry name" value="Glutaminase"/>
    <property type="match status" value="1"/>
</dbReference>
<accession>A0A495WYQ7</accession>